<dbReference type="Gene3D" id="1.10.10.60">
    <property type="entry name" value="Homeodomain-like"/>
    <property type="match status" value="2"/>
</dbReference>
<evidence type="ECO:0000256" key="1">
    <source>
        <dbReference type="ARBA" id="ARBA00023015"/>
    </source>
</evidence>
<dbReference type="InterPro" id="IPR050204">
    <property type="entry name" value="AraC_XylS_family_regulators"/>
</dbReference>
<name>A0A173LMT4_9ACTN</name>
<dbReference type="GO" id="GO:0043565">
    <property type="term" value="F:sequence-specific DNA binding"/>
    <property type="evidence" value="ECO:0007669"/>
    <property type="project" value="InterPro"/>
</dbReference>
<dbReference type="InterPro" id="IPR018062">
    <property type="entry name" value="HTH_AraC-typ_CS"/>
</dbReference>
<keyword evidence="2" id="KW-0238">DNA-binding</keyword>
<organism evidence="5 6">
    <name type="scientific">Dietzia timorensis</name>
    <dbReference type="NCBI Taxonomy" id="499555"/>
    <lineage>
        <taxon>Bacteria</taxon>
        <taxon>Bacillati</taxon>
        <taxon>Actinomycetota</taxon>
        <taxon>Actinomycetes</taxon>
        <taxon>Mycobacteriales</taxon>
        <taxon>Dietziaceae</taxon>
        <taxon>Dietzia</taxon>
    </lineage>
</organism>
<reference evidence="5 6" key="1">
    <citation type="submission" date="2016-06" db="EMBL/GenBank/DDBJ databases">
        <title>Complete genome sequence of a saline-alkali tolerant type strain Dietzia timorensis ID05-A0528T.</title>
        <authorList>
            <person name="Wu X."/>
        </authorList>
    </citation>
    <scope>NUCLEOTIDE SEQUENCE [LARGE SCALE GENOMIC DNA]</scope>
    <source>
        <strain evidence="5 6">ID05-A0528</strain>
    </source>
</reference>
<evidence type="ECO:0000256" key="3">
    <source>
        <dbReference type="ARBA" id="ARBA00023163"/>
    </source>
</evidence>
<dbReference type="Pfam" id="PF12833">
    <property type="entry name" value="HTH_18"/>
    <property type="match status" value="1"/>
</dbReference>
<dbReference type="AlphaFoldDB" id="A0A173LMT4"/>
<evidence type="ECO:0000313" key="6">
    <source>
        <dbReference type="Proteomes" id="UP000186104"/>
    </source>
</evidence>
<sequence>MARTPPSGRDENTLTIARLSAAATSIWPMPAGRIAALPAPALAAALELVHMRSDEPIQVADLADAAGYSQHHFSRMFAASMGVAPAQYVCAHRIDAAKRMLLESDFPVIDVATSVGFDSLSSFTRRFRDSVGVPPAHLRRLAGEVASTTLTPFSLGDGDAPTISVRMHFPPDDELSRGPGVPRATWVGWFPRPSPIGLPAEGMLTWTDELALPLCPGNPWLLGFTVSTNVEAHEVLAPEHPLVAIHMQPVFAPSDVTLRFDWADPFAVPMLPALPSLRTRQT</sequence>
<protein>
    <submittedName>
        <fullName evidence="5">Transposon Tn10 TetD protein</fullName>
    </submittedName>
</protein>
<keyword evidence="6" id="KW-1185">Reference proteome</keyword>
<evidence type="ECO:0000256" key="2">
    <source>
        <dbReference type="ARBA" id="ARBA00023125"/>
    </source>
</evidence>
<accession>A0A173LMT4</accession>
<dbReference type="PROSITE" id="PS01124">
    <property type="entry name" value="HTH_ARAC_FAMILY_2"/>
    <property type="match status" value="1"/>
</dbReference>
<dbReference type="PANTHER" id="PTHR46796">
    <property type="entry name" value="HTH-TYPE TRANSCRIPTIONAL ACTIVATOR RHAS-RELATED"/>
    <property type="match status" value="1"/>
</dbReference>
<dbReference type="GO" id="GO:0003700">
    <property type="term" value="F:DNA-binding transcription factor activity"/>
    <property type="evidence" value="ECO:0007669"/>
    <property type="project" value="InterPro"/>
</dbReference>
<gene>
    <name evidence="5" type="ORF">BJL86_2064</name>
</gene>
<dbReference type="EMBL" id="CP015961">
    <property type="protein sequence ID" value="ANI92831.1"/>
    <property type="molecule type" value="Genomic_DNA"/>
</dbReference>
<dbReference type="SMART" id="SM00342">
    <property type="entry name" value="HTH_ARAC"/>
    <property type="match status" value="1"/>
</dbReference>
<dbReference type="KEGG" id="dtm:BJL86_2064"/>
<proteinExistence type="predicted"/>
<dbReference type="InterPro" id="IPR009057">
    <property type="entry name" value="Homeodomain-like_sf"/>
</dbReference>
<dbReference type="SUPFAM" id="SSF46689">
    <property type="entry name" value="Homeodomain-like"/>
    <property type="match status" value="2"/>
</dbReference>
<feature type="domain" description="HTH araC/xylS-type" evidence="4">
    <location>
        <begin position="43"/>
        <end position="141"/>
    </location>
</feature>
<dbReference type="Proteomes" id="UP000186104">
    <property type="component" value="Chromosome"/>
</dbReference>
<keyword evidence="1" id="KW-0805">Transcription regulation</keyword>
<evidence type="ECO:0000259" key="4">
    <source>
        <dbReference type="PROSITE" id="PS01124"/>
    </source>
</evidence>
<dbReference type="STRING" id="499555.BJL86_2064"/>
<dbReference type="PROSITE" id="PS00041">
    <property type="entry name" value="HTH_ARAC_FAMILY_1"/>
    <property type="match status" value="1"/>
</dbReference>
<dbReference type="InterPro" id="IPR018060">
    <property type="entry name" value="HTH_AraC"/>
</dbReference>
<evidence type="ECO:0000313" key="5">
    <source>
        <dbReference type="EMBL" id="ANI92831.1"/>
    </source>
</evidence>
<keyword evidence="3" id="KW-0804">Transcription</keyword>
<dbReference type="PANTHER" id="PTHR46796:SF6">
    <property type="entry name" value="ARAC SUBFAMILY"/>
    <property type="match status" value="1"/>
</dbReference>